<dbReference type="STRING" id="230819.A0A5C3L230"/>
<reference evidence="2 3" key="1">
    <citation type="journal article" date="2019" name="Nat. Ecol. Evol.">
        <title>Megaphylogeny resolves global patterns of mushroom evolution.</title>
        <authorList>
            <person name="Varga T."/>
            <person name="Krizsan K."/>
            <person name="Foldi C."/>
            <person name="Dima B."/>
            <person name="Sanchez-Garcia M."/>
            <person name="Sanchez-Ramirez S."/>
            <person name="Szollosi G.J."/>
            <person name="Szarkandi J.G."/>
            <person name="Papp V."/>
            <person name="Albert L."/>
            <person name="Andreopoulos W."/>
            <person name="Angelini C."/>
            <person name="Antonin V."/>
            <person name="Barry K.W."/>
            <person name="Bougher N.L."/>
            <person name="Buchanan P."/>
            <person name="Buyck B."/>
            <person name="Bense V."/>
            <person name="Catcheside P."/>
            <person name="Chovatia M."/>
            <person name="Cooper J."/>
            <person name="Damon W."/>
            <person name="Desjardin D."/>
            <person name="Finy P."/>
            <person name="Geml J."/>
            <person name="Haridas S."/>
            <person name="Hughes K."/>
            <person name="Justo A."/>
            <person name="Karasinski D."/>
            <person name="Kautmanova I."/>
            <person name="Kiss B."/>
            <person name="Kocsube S."/>
            <person name="Kotiranta H."/>
            <person name="LaButti K.M."/>
            <person name="Lechner B.E."/>
            <person name="Liimatainen K."/>
            <person name="Lipzen A."/>
            <person name="Lukacs Z."/>
            <person name="Mihaltcheva S."/>
            <person name="Morgado L.N."/>
            <person name="Niskanen T."/>
            <person name="Noordeloos M.E."/>
            <person name="Ohm R.A."/>
            <person name="Ortiz-Santana B."/>
            <person name="Ovrebo C."/>
            <person name="Racz N."/>
            <person name="Riley R."/>
            <person name="Savchenko A."/>
            <person name="Shiryaev A."/>
            <person name="Soop K."/>
            <person name="Spirin V."/>
            <person name="Szebenyi C."/>
            <person name="Tomsovsky M."/>
            <person name="Tulloss R.E."/>
            <person name="Uehling J."/>
            <person name="Grigoriev I.V."/>
            <person name="Vagvolgyi C."/>
            <person name="Papp T."/>
            <person name="Martin F.M."/>
            <person name="Miettinen O."/>
            <person name="Hibbett D.S."/>
            <person name="Nagy L.G."/>
        </authorList>
    </citation>
    <scope>NUCLEOTIDE SEQUENCE [LARGE SCALE GENOMIC DNA]</scope>
    <source>
        <strain evidence="2 3">CBS 121175</strain>
    </source>
</reference>
<evidence type="ECO:0000313" key="2">
    <source>
        <dbReference type="EMBL" id="TFK26790.1"/>
    </source>
</evidence>
<protein>
    <recommendedName>
        <fullName evidence="1">Integrase core domain-containing protein</fullName>
    </recommendedName>
</protein>
<gene>
    <name evidence="2" type="ORF">FA15DRAFT_636915</name>
</gene>
<evidence type="ECO:0000259" key="1">
    <source>
        <dbReference type="Pfam" id="PF24764"/>
    </source>
</evidence>
<accession>A0A5C3L230</accession>
<proteinExistence type="predicted"/>
<feature type="domain" description="Integrase core" evidence="1">
    <location>
        <begin position="178"/>
        <end position="332"/>
    </location>
</feature>
<dbReference type="AlphaFoldDB" id="A0A5C3L230"/>
<dbReference type="PANTHER" id="PTHR46177:SF1">
    <property type="entry name" value="INTEGRASE CATALYTIC DOMAIN-CONTAINING PROTEIN"/>
    <property type="match status" value="1"/>
</dbReference>
<sequence>MVNASGSNQWGDKTYPPNDDLRTCLLECVKLKYTWKQKLECLQREFGLKIGLTKLREIEGHLKIPSVRKPQLSSAEIEQAAIDIIRKDLTQGNGPNAIKSMLQDKEILIPRDTIRDLMCRLAPEGFEKRAPGAKTNQVARTGLISLGPYCEVSADGHEKMNGQAIRMGDVSFGIYAYRDKFSSVILKLTVLPDCRNAAPLAHLYLDLIHEIGGIPIKLTTDKGPERGWQQALQDALRRTFGPDIDVEVFATAVAIKSIHNTVIESLWRWLQSSVGKNLREIVELGRDMHIFQAHQPFHTDLFYWIFVPIVQKALDDFRIYWNHHLVRYQSTKQMPSSHVPADALKNPQSYDPNAVNCLIPIPQDAQDSCRQMIEAELGPRADYFSWYSTEFDEVARAAHANIGSTPIELENAWDVFNRMAEELKDVLE</sequence>
<dbReference type="OrthoDB" id="2974164at2759"/>
<organism evidence="2 3">
    <name type="scientific">Coprinopsis marcescibilis</name>
    <name type="common">Agaric fungus</name>
    <name type="synonym">Psathyrella marcescibilis</name>
    <dbReference type="NCBI Taxonomy" id="230819"/>
    <lineage>
        <taxon>Eukaryota</taxon>
        <taxon>Fungi</taxon>
        <taxon>Dikarya</taxon>
        <taxon>Basidiomycota</taxon>
        <taxon>Agaricomycotina</taxon>
        <taxon>Agaricomycetes</taxon>
        <taxon>Agaricomycetidae</taxon>
        <taxon>Agaricales</taxon>
        <taxon>Agaricineae</taxon>
        <taxon>Psathyrellaceae</taxon>
        <taxon>Coprinopsis</taxon>
    </lineage>
</organism>
<keyword evidence="3" id="KW-1185">Reference proteome</keyword>
<dbReference type="Proteomes" id="UP000307440">
    <property type="component" value="Unassembled WGS sequence"/>
</dbReference>
<dbReference type="EMBL" id="ML210171">
    <property type="protein sequence ID" value="TFK26790.1"/>
    <property type="molecule type" value="Genomic_DNA"/>
</dbReference>
<name>A0A5C3L230_COPMA</name>
<evidence type="ECO:0000313" key="3">
    <source>
        <dbReference type="Proteomes" id="UP000307440"/>
    </source>
</evidence>
<dbReference type="InterPro" id="IPR058913">
    <property type="entry name" value="Integrase_dom_put"/>
</dbReference>
<dbReference type="Pfam" id="PF24764">
    <property type="entry name" value="rva_4"/>
    <property type="match status" value="1"/>
</dbReference>
<dbReference type="PANTHER" id="PTHR46177">
    <property type="entry name" value="INTEGRASE CATALYTIC DOMAIN-CONTAINING PROTEIN"/>
    <property type="match status" value="1"/>
</dbReference>